<dbReference type="AlphaFoldDB" id="A0A843TPG6"/>
<evidence type="ECO:0000313" key="2">
    <source>
        <dbReference type="Proteomes" id="UP000652761"/>
    </source>
</evidence>
<dbReference type="EMBL" id="NMUH01000148">
    <property type="protein sequence ID" value="MQL72965.1"/>
    <property type="molecule type" value="Genomic_DNA"/>
</dbReference>
<protein>
    <submittedName>
        <fullName evidence="1">Uncharacterized protein</fullName>
    </submittedName>
</protein>
<organism evidence="1 2">
    <name type="scientific">Colocasia esculenta</name>
    <name type="common">Wild taro</name>
    <name type="synonym">Arum esculentum</name>
    <dbReference type="NCBI Taxonomy" id="4460"/>
    <lineage>
        <taxon>Eukaryota</taxon>
        <taxon>Viridiplantae</taxon>
        <taxon>Streptophyta</taxon>
        <taxon>Embryophyta</taxon>
        <taxon>Tracheophyta</taxon>
        <taxon>Spermatophyta</taxon>
        <taxon>Magnoliopsida</taxon>
        <taxon>Liliopsida</taxon>
        <taxon>Araceae</taxon>
        <taxon>Aroideae</taxon>
        <taxon>Colocasieae</taxon>
        <taxon>Colocasia</taxon>
    </lineage>
</organism>
<accession>A0A843TPG6</accession>
<sequence>MILVPQREPSPYNSQKSFWRQKGLFQILLHLQKLQAILSRGRTWDSRPISGEKFDVLRKEADPTEEQQQKKSFRQFRCQWSRASQIEGDLHRILSSCVFEPLSSRVFGVVVLRCELYSFE</sequence>
<proteinExistence type="predicted"/>
<comment type="caution">
    <text evidence="1">The sequence shown here is derived from an EMBL/GenBank/DDBJ whole genome shotgun (WGS) entry which is preliminary data.</text>
</comment>
<name>A0A843TPG6_COLES</name>
<keyword evidence="2" id="KW-1185">Reference proteome</keyword>
<gene>
    <name evidence="1" type="ORF">Taro_005308</name>
</gene>
<reference evidence="1" key="1">
    <citation type="submission" date="2017-07" db="EMBL/GenBank/DDBJ databases">
        <title>Taro Niue Genome Assembly and Annotation.</title>
        <authorList>
            <person name="Atibalentja N."/>
            <person name="Keating K."/>
            <person name="Fields C.J."/>
        </authorList>
    </citation>
    <scope>NUCLEOTIDE SEQUENCE</scope>
    <source>
        <strain evidence="1">Niue_2</strain>
        <tissue evidence="1">Leaf</tissue>
    </source>
</reference>
<dbReference type="Proteomes" id="UP000652761">
    <property type="component" value="Unassembled WGS sequence"/>
</dbReference>
<evidence type="ECO:0000313" key="1">
    <source>
        <dbReference type="EMBL" id="MQL72965.1"/>
    </source>
</evidence>